<dbReference type="AlphaFoldDB" id="A0A0C7N5C1"/>
<accession>A0A0C7N5C1</accession>
<evidence type="ECO:0000256" key="6">
    <source>
        <dbReference type="ARBA" id="ARBA00022946"/>
    </source>
</evidence>
<keyword evidence="9 12" id="KW-0472">Membrane</keyword>
<evidence type="ECO:0000313" key="13">
    <source>
        <dbReference type="EMBL" id="CEP60638.1"/>
    </source>
</evidence>
<dbReference type="RefSeq" id="XP_022626880.1">
    <property type="nucleotide sequence ID" value="XM_022774821.1"/>
</dbReference>
<dbReference type="OrthoDB" id="18577at2759"/>
<evidence type="ECO:0000313" key="14">
    <source>
        <dbReference type="Proteomes" id="UP000054304"/>
    </source>
</evidence>
<evidence type="ECO:0000256" key="7">
    <source>
        <dbReference type="ARBA" id="ARBA00022989"/>
    </source>
</evidence>
<reference evidence="13 14" key="1">
    <citation type="submission" date="2014-12" db="EMBL/GenBank/DDBJ databases">
        <authorList>
            <person name="Neuveglise Cecile"/>
        </authorList>
    </citation>
    <scope>NUCLEOTIDE SEQUENCE [LARGE SCALE GENOMIC DNA]</scope>
    <source>
        <strain evidence="13 14">CBS 12615</strain>
    </source>
</reference>
<comment type="subcellular location">
    <subcellularLocation>
        <location evidence="1 12">Mitochondrion inner membrane</location>
        <topology evidence="1 12">Multi-pass membrane protein</topology>
    </subcellularLocation>
</comment>
<dbReference type="InterPro" id="IPR007992">
    <property type="entry name" value="CybS"/>
</dbReference>
<dbReference type="STRING" id="1245769.A0A0C7N5C1"/>
<evidence type="ECO:0000256" key="3">
    <source>
        <dbReference type="ARBA" id="ARBA00022448"/>
    </source>
</evidence>
<dbReference type="GO" id="GO:0008320">
    <property type="term" value="F:protein transmembrane transporter activity"/>
    <property type="evidence" value="ECO:0007669"/>
    <property type="project" value="EnsemblFungi"/>
</dbReference>
<evidence type="ECO:0000256" key="8">
    <source>
        <dbReference type="ARBA" id="ARBA00023128"/>
    </source>
</evidence>
<keyword evidence="3" id="KW-0813">Transport</keyword>
<dbReference type="GO" id="GO:0006915">
    <property type="term" value="P:apoptotic process"/>
    <property type="evidence" value="ECO:0007669"/>
    <property type="project" value="EnsemblFungi"/>
</dbReference>
<dbReference type="CDD" id="cd03496">
    <property type="entry name" value="SQR_TypeC_CybS"/>
    <property type="match status" value="1"/>
</dbReference>
<dbReference type="EMBL" id="LN736360">
    <property type="protein sequence ID" value="CEP60638.1"/>
    <property type="molecule type" value="Genomic_DNA"/>
</dbReference>
<dbReference type="Gene3D" id="1.20.1300.10">
    <property type="entry name" value="Fumarate reductase/succinate dehydrogenase, transmembrane subunit"/>
    <property type="match status" value="1"/>
</dbReference>
<dbReference type="GO" id="GO:0046685">
    <property type="term" value="P:response to arsenic-containing substance"/>
    <property type="evidence" value="ECO:0007669"/>
    <property type="project" value="EnsemblFungi"/>
</dbReference>
<evidence type="ECO:0000256" key="2">
    <source>
        <dbReference type="ARBA" id="ARBA00007294"/>
    </source>
</evidence>
<evidence type="ECO:0000256" key="9">
    <source>
        <dbReference type="ARBA" id="ARBA00023136"/>
    </source>
</evidence>
<feature type="transmembrane region" description="Helical" evidence="12">
    <location>
        <begin position="107"/>
        <end position="129"/>
    </location>
</feature>
<keyword evidence="11" id="KW-0408">Iron</keyword>
<keyword evidence="14" id="KW-1185">Reference proteome</keyword>
<feature type="binding site" description="axial binding residue" evidence="11">
    <location>
        <position position="115"/>
    </location>
    <ligand>
        <name>heme b</name>
        <dbReference type="ChEBI" id="CHEBI:60344"/>
        <note>ligand shared with SDHC</note>
    </ligand>
    <ligandPart>
        <name>Fe</name>
        <dbReference type="ChEBI" id="CHEBI:18248"/>
    </ligandPart>
</feature>
<feature type="transmembrane region" description="Helical" evidence="12">
    <location>
        <begin position="135"/>
        <end position="156"/>
    </location>
</feature>
<keyword evidence="5 12" id="KW-0999">Mitochondrion inner membrane</keyword>
<gene>
    <name evidence="13" type="ORF">LALA0_S01e15544g</name>
</gene>
<comment type="similarity">
    <text evidence="2 12">Belongs to the CybS family.</text>
</comment>
<keyword evidence="4 12" id="KW-0812">Transmembrane</keyword>
<dbReference type="PANTHER" id="PTHR13337">
    <property type="entry name" value="SUCCINATE DEHYDROGENASE"/>
    <property type="match status" value="1"/>
</dbReference>
<dbReference type="GO" id="GO:0006970">
    <property type="term" value="P:response to osmotic stress"/>
    <property type="evidence" value="ECO:0007669"/>
    <property type="project" value="EnsemblFungi"/>
</dbReference>
<dbReference type="GO" id="GO:0045039">
    <property type="term" value="P:protein insertion into mitochondrial inner membrane"/>
    <property type="evidence" value="ECO:0007669"/>
    <property type="project" value="EnsemblFungi"/>
</dbReference>
<sequence length="186" mass="20865">MLKSSLNLMVRNGVRTPLARSRNVQMSAMRCLSLKPNFEKLKLTPPPPGGVEGNVNDPLKKPEIDFFHGSYHWDYERITAVALLPLTTIPIYLAISGSGLHPMLDTALCCTLLIHAQLGLTSCIVDYIPKRRFGVWHQVAMLSLYAGTALGLYGVYELETKNNGLVDLVCKLWKDEEEELTIYSRF</sequence>
<organism evidence="13 14">
    <name type="scientific">Lachancea lanzarotensis</name>
    <dbReference type="NCBI Taxonomy" id="1245769"/>
    <lineage>
        <taxon>Eukaryota</taxon>
        <taxon>Fungi</taxon>
        <taxon>Dikarya</taxon>
        <taxon>Ascomycota</taxon>
        <taxon>Saccharomycotina</taxon>
        <taxon>Saccharomycetes</taxon>
        <taxon>Saccharomycetales</taxon>
        <taxon>Saccharomycetaceae</taxon>
        <taxon>Lachancea</taxon>
    </lineage>
</organism>
<dbReference type="HOGENOM" id="CLU_096618_0_0_1"/>
<dbReference type="InterPro" id="IPR034804">
    <property type="entry name" value="SQR/QFR_C/D"/>
</dbReference>
<evidence type="ECO:0000256" key="4">
    <source>
        <dbReference type="ARBA" id="ARBA00022692"/>
    </source>
</evidence>
<dbReference type="FunFam" id="1.20.1300.10:FF:000007">
    <property type="entry name" value="Succinate dehydrogenase [ubiquinone] cytochrome b small subunit"/>
    <property type="match status" value="1"/>
</dbReference>
<protein>
    <recommendedName>
        <fullName evidence="12">Succinate dehydrogenase [ubiquinone] cytochrome b small subunit</fullName>
    </recommendedName>
</protein>
<keyword evidence="11" id="KW-0479">Metal-binding</keyword>
<keyword evidence="8 12" id="KW-0496">Mitochondrion</keyword>
<keyword evidence="7 12" id="KW-1133">Transmembrane helix</keyword>
<feature type="transmembrane region" description="Helical" evidence="12">
    <location>
        <begin position="78"/>
        <end position="95"/>
    </location>
</feature>
<evidence type="ECO:0000256" key="12">
    <source>
        <dbReference type="RuleBase" id="RU364031"/>
    </source>
</evidence>
<proteinExistence type="inferred from homology"/>
<dbReference type="GO" id="GO:0034599">
    <property type="term" value="P:cellular response to oxidative stress"/>
    <property type="evidence" value="ECO:0007669"/>
    <property type="project" value="EnsemblFungi"/>
</dbReference>
<dbReference type="PANTHER" id="PTHR13337:SF2">
    <property type="entry name" value="SUCCINATE DEHYDROGENASE [UBIQUINONE] CYTOCHROME B SMALL SUBUNIT, MITOCHONDRIAL"/>
    <property type="match status" value="1"/>
</dbReference>
<dbReference type="GeneID" id="34684040"/>
<evidence type="ECO:0000256" key="11">
    <source>
        <dbReference type="PIRSR" id="PIRSR607992-2"/>
    </source>
</evidence>
<dbReference type="SUPFAM" id="SSF81343">
    <property type="entry name" value="Fumarate reductase respiratory complex transmembrane subunits"/>
    <property type="match status" value="1"/>
</dbReference>
<dbReference type="GO" id="GO:0042721">
    <property type="term" value="C:TIM22 mitochondrial import inner membrane insertion complex"/>
    <property type="evidence" value="ECO:0007669"/>
    <property type="project" value="EnsemblFungi"/>
</dbReference>
<evidence type="ECO:0000256" key="1">
    <source>
        <dbReference type="ARBA" id="ARBA00004448"/>
    </source>
</evidence>
<evidence type="ECO:0000256" key="5">
    <source>
        <dbReference type="ARBA" id="ARBA00022792"/>
    </source>
</evidence>
<dbReference type="Proteomes" id="UP000054304">
    <property type="component" value="Unassembled WGS sequence"/>
</dbReference>
<dbReference type="Pfam" id="PF05328">
    <property type="entry name" value="CybS"/>
    <property type="match status" value="1"/>
</dbReference>
<keyword evidence="6 12" id="KW-0809">Transit peptide</keyword>
<dbReference type="GO" id="GO:0046872">
    <property type="term" value="F:metal ion binding"/>
    <property type="evidence" value="ECO:0007669"/>
    <property type="project" value="UniProtKB-KW"/>
</dbReference>
<name>A0A0C7N5C1_9SACH</name>
<feature type="binding site" evidence="10">
    <location>
        <position position="127"/>
    </location>
    <ligand>
        <name>a ubiquinone</name>
        <dbReference type="ChEBI" id="CHEBI:16389"/>
        <note>ligand shared with IP/SDHB</note>
    </ligand>
</feature>
<evidence type="ECO:0000256" key="10">
    <source>
        <dbReference type="PIRSR" id="PIRSR607992-1"/>
    </source>
</evidence>